<reference evidence="7 8" key="1">
    <citation type="submission" date="2023-08" db="EMBL/GenBank/DDBJ databases">
        <title>Black Yeasts Isolated from many extreme environments.</title>
        <authorList>
            <person name="Coleine C."/>
            <person name="Stajich J.E."/>
            <person name="Selbmann L."/>
        </authorList>
    </citation>
    <scope>NUCLEOTIDE SEQUENCE [LARGE SCALE GENOMIC DNA]</scope>
    <source>
        <strain evidence="7 8">CCFEE 6328</strain>
    </source>
</reference>
<dbReference type="SMART" id="SM00584">
    <property type="entry name" value="TLDc"/>
    <property type="match status" value="1"/>
</dbReference>
<evidence type="ECO:0000256" key="3">
    <source>
        <dbReference type="ARBA" id="ARBA00006731"/>
    </source>
</evidence>
<evidence type="ECO:0000259" key="6">
    <source>
        <dbReference type="PROSITE" id="PS51886"/>
    </source>
</evidence>
<evidence type="ECO:0000256" key="4">
    <source>
        <dbReference type="ARBA" id="ARBA00015163"/>
    </source>
</evidence>
<dbReference type="Pfam" id="PF07534">
    <property type="entry name" value="TLD"/>
    <property type="match status" value="1"/>
</dbReference>
<evidence type="ECO:0000256" key="5">
    <source>
        <dbReference type="ARBA" id="ARBA00022490"/>
    </source>
</evidence>
<dbReference type="PANTHER" id="PTHR23354">
    <property type="entry name" value="NUCLEOLAR PROTEIN 7/ESTROGEN RECEPTOR COACTIVATOR-RELATED"/>
    <property type="match status" value="1"/>
</dbReference>
<keyword evidence="8" id="KW-1185">Reference proteome</keyword>
<protein>
    <recommendedName>
        <fullName evidence="4">Restriction of telomere capping protein 5</fullName>
    </recommendedName>
</protein>
<dbReference type="Proteomes" id="UP001345691">
    <property type="component" value="Unassembled WGS sequence"/>
</dbReference>
<comment type="function">
    <text evidence="1">May be involved in a process influencing telomere capping.</text>
</comment>
<evidence type="ECO:0000313" key="7">
    <source>
        <dbReference type="EMBL" id="KAK5059394.1"/>
    </source>
</evidence>
<dbReference type="PANTHER" id="PTHR23354:SF130">
    <property type="entry name" value="RESTRICTION OF TELOMERE CAPPING PROTEIN 5"/>
    <property type="match status" value="1"/>
</dbReference>
<gene>
    <name evidence="7" type="primary">RTC5</name>
    <name evidence="7" type="ORF">LTR69_005983</name>
</gene>
<dbReference type="PROSITE" id="PS51886">
    <property type="entry name" value="TLDC"/>
    <property type="match status" value="1"/>
</dbReference>
<accession>A0ABR0J9K3</accession>
<name>A0ABR0J9K3_9EURO</name>
<evidence type="ECO:0000256" key="2">
    <source>
        <dbReference type="ARBA" id="ARBA00004496"/>
    </source>
</evidence>
<comment type="similarity">
    <text evidence="3">Belongs to the RTC5 family.</text>
</comment>
<comment type="caution">
    <text evidence="7">The sequence shown here is derived from an EMBL/GenBank/DDBJ whole genome shotgun (WGS) entry which is preliminary data.</text>
</comment>
<keyword evidence="5" id="KW-0963">Cytoplasm</keyword>
<sequence length="662" mass="73192">MVADLVAKARLREIRLTEALKGHFGTISLYLNFPEDALYGLRCAGKLRYEQLSHELALRFASKCYSHLEIAHYKDNFKTLADHQEDLEYWKEDTLCRFLALPEPLKAGPVIYQMCTYLGAFPFPALAPCILTREAMLKIVTIMTGRYKKVLKRGDQDKAKLLFRSLAVFDRKASASSPKEKPNMDELVRDQLPDDMLKEREVQEGMYSHASGFAIDEPANDDEDEDDDDLALAALDALDAIEVFKQDQRTDRKIHHAVVPADNLKKLIMFLLLIAGLEPLTPLGSYGDKLDTEKLQALDVSADAIVTAFDPDPHSNGIRYSNFVKVVATTMPDLFDAFSNLFEHFLFSKNINLSQHRDTPEPVVAIEPKPSPIYRNPEDDSYSIFTDTLLSQMSMSLKLFNPSGSLLNIFASGARFNRLYSSSSDGTSLSSFSRQVMSWQSGTLLLVSGGLPGMNKTITIGAYIPEKWHDPSTGSRSPPSYEGPKPCLFQLQPRQAVFAANPYNRTTPWSYFSNKTGIALGCVIPQQSRTNAAPLPPVLGPVSLLIDSDMSTATFQHDGQAGTGAFVTDPGLETAQTHQTNTTQPKISEFEIDSLEVWGISFPVLAGEDEITKQKKRLAWEEAEAARRRGVNFGGDKDGARALLEMAGLVGDKAGTRSGGSV</sequence>
<dbReference type="EMBL" id="JAVRRF010000012">
    <property type="protein sequence ID" value="KAK5059394.1"/>
    <property type="molecule type" value="Genomic_DNA"/>
</dbReference>
<organism evidence="7 8">
    <name type="scientific">Exophiala sideris</name>
    <dbReference type="NCBI Taxonomy" id="1016849"/>
    <lineage>
        <taxon>Eukaryota</taxon>
        <taxon>Fungi</taxon>
        <taxon>Dikarya</taxon>
        <taxon>Ascomycota</taxon>
        <taxon>Pezizomycotina</taxon>
        <taxon>Eurotiomycetes</taxon>
        <taxon>Chaetothyriomycetidae</taxon>
        <taxon>Chaetothyriales</taxon>
        <taxon>Herpotrichiellaceae</taxon>
        <taxon>Exophiala</taxon>
    </lineage>
</organism>
<feature type="domain" description="TLDc" evidence="6">
    <location>
        <begin position="383"/>
        <end position="601"/>
    </location>
</feature>
<dbReference type="InterPro" id="IPR006571">
    <property type="entry name" value="TLDc_dom"/>
</dbReference>
<proteinExistence type="inferred from homology"/>
<evidence type="ECO:0000256" key="1">
    <source>
        <dbReference type="ARBA" id="ARBA00002738"/>
    </source>
</evidence>
<evidence type="ECO:0000313" key="8">
    <source>
        <dbReference type="Proteomes" id="UP001345691"/>
    </source>
</evidence>
<comment type="subcellular location">
    <subcellularLocation>
        <location evidence="2">Cytoplasm</location>
    </subcellularLocation>
</comment>